<evidence type="ECO:0000259" key="1">
    <source>
        <dbReference type="Pfam" id="PF00753"/>
    </source>
</evidence>
<reference evidence="2" key="1">
    <citation type="submission" date="2019-03" db="EMBL/GenBank/DDBJ databases">
        <title>Single cell metagenomics reveals metabolic interactions within the superorganism composed of flagellate Streblomastix strix and complex community of Bacteroidetes bacteria on its surface.</title>
        <authorList>
            <person name="Treitli S.C."/>
            <person name="Kolisko M."/>
            <person name="Husnik F."/>
            <person name="Keeling P."/>
            <person name="Hampl V."/>
        </authorList>
    </citation>
    <scope>NUCLEOTIDE SEQUENCE</scope>
    <source>
        <strain evidence="2">STM</strain>
    </source>
</reference>
<comment type="caution">
    <text evidence="2">The sequence shown here is derived from an EMBL/GenBank/DDBJ whole genome shotgun (WGS) entry which is preliminary data.</text>
</comment>
<dbReference type="Pfam" id="PF00753">
    <property type="entry name" value="Lactamase_B"/>
    <property type="match status" value="1"/>
</dbReference>
<dbReference type="Gene3D" id="3.60.15.10">
    <property type="entry name" value="Ribonuclease Z/Hydroxyacylglutathione hydrolase-like"/>
    <property type="match status" value="1"/>
</dbReference>
<accession>A0A5J4S1Y7</accession>
<proteinExistence type="predicted"/>
<evidence type="ECO:0000313" key="2">
    <source>
        <dbReference type="EMBL" id="KAA6339712.1"/>
    </source>
</evidence>
<protein>
    <recommendedName>
        <fullName evidence="1">Metallo-beta-lactamase domain-containing protein</fullName>
    </recommendedName>
</protein>
<dbReference type="InterPro" id="IPR052159">
    <property type="entry name" value="Competence_DNA_uptake"/>
</dbReference>
<dbReference type="PANTHER" id="PTHR30619:SF1">
    <property type="entry name" value="RECOMBINATION PROTEIN 2"/>
    <property type="match status" value="1"/>
</dbReference>
<gene>
    <name evidence="2" type="ORF">EZS27_012371</name>
</gene>
<sequence>MGIIRTFHPIGHGAFYTERHNFKDRTFTVVYDCGSKTLKDIELERKISSTFRKNESIDVLFISHFHEDHINGLDFLKNHCKIKRVVIPLIDEQAKALIKVSNFINGYSNTELIDNPQTYFGEDVSIISIETNPFENINDNGVNNENAEVFTNITGGRKRTFASGTVFVPFNDVEWFFIPFNYKYGDRRTLFEEALRSEELTLSDINTINDICHHKEKIIRAYKAVNGNLNETSMILFSGKRIDDYIHSSNYCRHFSFHQSGCLYMGDINLRQKMIVTNIRNRLKNYWQFIGTLQIPHHGSIYNFDSSILAQNMCCAIFSYGTNNTDGHPSDKVIGDVCANYTCPYLITEEQSSIVIQVS</sequence>
<dbReference type="EMBL" id="SNRY01000513">
    <property type="protein sequence ID" value="KAA6339712.1"/>
    <property type="molecule type" value="Genomic_DNA"/>
</dbReference>
<dbReference type="SUPFAM" id="SSF56281">
    <property type="entry name" value="Metallo-hydrolase/oxidoreductase"/>
    <property type="match status" value="1"/>
</dbReference>
<dbReference type="AlphaFoldDB" id="A0A5J4S1Y7"/>
<organism evidence="2">
    <name type="scientific">termite gut metagenome</name>
    <dbReference type="NCBI Taxonomy" id="433724"/>
    <lineage>
        <taxon>unclassified sequences</taxon>
        <taxon>metagenomes</taxon>
        <taxon>organismal metagenomes</taxon>
    </lineage>
</organism>
<dbReference type="PANTHER" id="PTHR30619">
    <property type="entry name" value="DNA INTERNALIZATION/COMPETENCE PROTEIN COMEC/REC2"/>
    <property type="match status" value="1"/>
</dbReference>
<dbReference type="InterPro" id="IPR036866">
    <property type="entry name" value="RibonucZ/Hydroxyglut_hydro"/>
</dbReference>
<feature type="domain" description="Metallo-beta-lactamase" evidence="1">
    <location>
        <begin position="25"/>
        <end position="102"/>
    </location>
</feature>
<name>A0A5J4S1Y7_9ZZZZ</name>
<dbReference type="InterPro" id="IPR001279">
    <property type="entry name" value="Metallo-B-lactamas"/>
</dbReference>